<sequence>MHLHLRVGRVESHLCKNTVSTRDRISNLNPAVIRSPVCYESDALNQTTAESGLRCVTSKPVHPHHPFPSSPNHPFNYHGNPNAHYPGGVGWQPSVGGGGTTGGSKLYALSTNYANGLGVGKVELEEVYPHLRGGRVENHLRKTPPVHPSEIRTSISPSSAVELNTTSAEFIRRFRFSKDTVVNVIVPLLAGPNQNARGLPVPPLIKVITALRFYGTGSFQTVKPRVWRLSPPPALLSPRRESYVAILFPLTSPTTATSRHDSTPCKTWEPQGRETVDCGYNVTTDNNYELSGETVDCGYNVTTDNNYELSGETVDCGYNVTTDNNYELSGETVDCGYNVTTDNNYELSGETVDCGYNVTTDNNYELSGETVDCGYNVTTDNNYELSGETVDCGYNVTTDNNYELSGETVDCGYNVIADNNYELSGETVDCGYNVTSDNNYELSGETVDCGYNVTTDNNYELSGETVDCGYNGTTDNIYELSGETVDCGYNVIADNNYELSGRDSVAAGRWQQQLCVDLIPPHFPTFPNSQLPSQIQLL</sequence>
<dbReference type="EMBL" id="OC316897">
    <property type="protein sequence ID" value="CAD7394179.1"/>
    <property type="molecule type" value="Genomic_DNA"/>
</dbReference>
<name>A0A7R9CFN6_TIMCR</name>
<accession>A0A7R9CFN6</accession>
<organism evidence="1">
    <name type="scientific">Timema cristinae</name>
    <name type="common">Walking stick</name>
    <dbReference type="NCBI Taxonomy" id="61476"/>
    <lineage>
        <taxon>Eukaryota</taxon>
        <taxon>Metazoa</taxon>
        <taxon>Ecdysozoa</taxon>
        <taxon>Arthropoda</taxon>
        <taxon>Hexapoda</taxon>
        <taxon>Insecta</taxon>
        <taxon>Pterygota</taxon>
        <taxon>Neoptera</taxon>
        <taxon>Polyneoptera</taxon>
        <taxon>Phasmatodea</taxon>
        <taxon>Timematodea</taxon>
        <taxon>Timematoidea</taxon>
        <taxon>Timematidae</taxon>
        <taxon>Timema</taxon>
    </lineage>
</organism>
<gene>
    <name evidence="1" type="ORF">TCEB3V08_LOCUS2117</name>
</gene>
<protein>
    <submittedName>
        <fullName evidence="1">Uncharacterized protein</fullName>
    </submittedName>
</protein>
<proteinExistence type="predicted"/>
<dbReference type="AlphaFoldDB" id="A0A7R9CFN6"/>
<reference evidence="1" key="1">
    <citation type="submission" date="2020-11" db="EMBL/GenBank/DDBJ databases">
        <authorList>
            <person name="Tran Van P."/>
        </authorList>
    </citation>
    <scope>NUCLEOTIDE SEQUENCE</scope>
</reference>
<evidence type="ECO:0000313" key="1">
    <source>
        <dbReference type="EMBL" id="CAD7394179.1"/>
    </source>
</evidence>